<keyword evidence="3" id="KW-1185">Reference proteome</keyword>
<evidence type="ECO:0000313" key="2">
    <source>
        <dbReference type="EMBL" id="KAJ1198115.1"/>
    </source>
</evidence>
<reference evidence="2" key="1">
    <citation type="journal article" date="2022" name="bioRxiv">
        <title>Sequencing and chromosome-scale assembly of the giantPleurodeles waltlgenome.</title>
        <authorList>
            <person name="Brown T."/>
            <person name="Elewa A."/>
            <person name="Iarovenko S."/>
            <person name="Subramanian E."/>
            <person name="Araus A.J."/>
            <person name="Petzold A."/>
            <person name="Susuki M."/>
            <person name="Suzuki K.-i.T."/>
            <person name="Hayashi T."/>
            <person name="Toyoda A."/>
            <person name="Oliveira C."/>
            <person name="Osipova E."/>
            <person name="Leigh N.D."/>
            <person name="Simon A."/>
            <person name="Yun M.H."/>
        </authorList>
    </citation>
    <scope>NUCLEOTIDE SEQUENCE</scope>
    <source>
        <strain evidence="2">20211129_DDA</strain>
        <tissue evidence="2">Liver</tissue>
    </source>
</reference>
<name>A0AAV7VBM9_PLEWA</name>
<dbReference type="AlphaFoldDB" id="A0AAV7VBM9"/>
<feature type="region of interest" description="Disordered" evidence="1">
    <location>
        <begin position="149"/>
        <end position="200"/>
    </location>
</feature>
<dbReference type="EMBL" id="JANPWB010000003">
    <property type="protein sequence ID" value="KAJ1198115.1"/>
    <property type="molecule type" value="Genomic_DNA"/>
</dbReference>
<accession>A0AAV7VBM9</accession>
<sequence length="200" mass="21176">MWPSSSLLRGRGPPLCRLSAPSLVHRRLCPPVTRFPLPRSTPVGSPPPNLLAQDQSRSVELLSSISVRQTIGSSPIRPQRPVCSSCPTCCAARPSLLARGGLVAGPGNLGPTPRRAACLCYCSGARRARALRPTLLHFAGQRCRSTPHLRRSSSVASDVQPPTPPHMIPGLQSGSTSHAVGSLVSRSPAYRGEVTRAMQG</sequence>
<evidence type="ECO:0000256" key="1">
    <source>
        <dbReference type="SAM" id="MobiDB-lite"/>
    </source>
</evidence>
<comment type="caution">
    <text evidence="2">The sequence shown here is derived from an EMBL/GenBank/DDBJ whole genome shotgun (WGS) entry which is preliminary data.</text>
</comment>
<evidence type="ECO:0000313" key="3">
    <source>
        <dbReference type="Proteomes" id="UP001066276"/>
    </source>
</evidence>
<dbReference type="Proteomes" id="UP001066276">
    <property type="component" value="Chromosome 2_1"/>
</dbReference>
<protein>
    <submittedName>
        <fullName evidence="2">Uncharacterized protein</fullName>
    </submittedName>
</protein>
<gene>
    <name evidence="2" type="ORF">NDU88_001959</name>
</gene>
<organism evidence="2 3">
    <name type="scientific">Pleurodeles waltl</name>
    <name type="common">Iberian ribbed newt</name>
    <dbReference type="NCBI Taxonomy" id="8319"/>
    <lineage>
        <taxon>Eukaryota</taxon>
        <taxon>Metazoa</taxon>
        <taxon>Chordata</taxon>
        <taxon>Craniata</taxon>
        <taxon>Vertebrata</taxon>
        <taxon>Euteleostomi</taxon>
        <taxon>Amphibia</taxon>
        <taxon>Batrachia</taxon>
        <taxon>Caudata</taxon>
        <taxon>Salamandroidea</taxon>
        <taxon>Salamandridae</taxon>
        <taxon>Pleurodelinae</taxon>
        <taxon>Pleurodeles</taxon>
    </lineage>
</organism>
<proteinExistence type="predicted"/>